<proteinExistence type="predicted"/>
<name>A0A4S3JV96_9EURO</name>
<keyword evidence="4" id="KW-0804">Transcription</keyword>
<dbReference type="InterPro" id="IPR001138">
    <property type="entry name" value="Zn2Cys6_DnaBD"/>
</dbReference>
<organism evidence="8 9">
    <name type="scientific">Aspergillus tanneri</name>
    <dbReference type="NCBI Taxonomy" id="1220188"/>
    <lineage>
        <taxon>Eukaryota</taxon>
        <taxon>Fungi</taxon>
        <taxon>Dikarya</taxon>
        <taxon>Ascomycota</taxon>
        <taxon>Pezizomycotina</taxon>
        <taxon>Eurotiomycetes</taxon>
        <taxon>Eurotiomycetidae</taxon>
        <taxon>Eurotiales</taxon>
        <taxon>Aspergillaceae</taxon>
        <taxon>Aspergillus</taxon>
        <taxon>Aspergillus subgen. Circumdati</taxon>
    </lineage>
</organism>
<feature type="compositionally biased region" description="Polar residues" evidence="6">
    <location>
        <begin position="143"/>
        <end position="152"/>
    </location>
</feature>
<dbReference type="PANTHER" id="PTHR37534">
    <property type="entry name" value="TRANSCRIPTIONAL ACTIVATOR PROTEIN UGA3"/>
    <property type="match status" value="1"/>
</dbReference>
<dbReference type="VEuPathDB" id="FungiDB:EYZ11_001231"/>
<dbReference type="Proteomes" id="UP000308092">
    <property type="component" value="Unassembled WGS sequence"/>
</dbReference>
<feature type="compositionally biased region" description="Low complexity" evidence="6">
    <location>
        <begin position="95"/>
        <end position="106"/>
    </location>
</feature>
<dbReference type="SUPFAM" id="SSF57701">
    <property type="entry name" value="Zn2/Cys6 DNA-binding domain"/>
    <property type="match status" value="1"/>
</dbReference>
<dbReference type="GO" id="GO:0000981">
    <property type="term" value="F:DNA-binding transcription factor activity, RNA polymerase II-specific"/>
    <property type="evidence" value="ECO:0007669"/>
    <property type="project" value="InterPro"/>
</dbReference>
<dbReference type="Pfam" id="PF11951">
    <property type="entry name" value="Fungal_trans_2"/>
    <property type="match status" value="1"/>
</dbReference>
<dbReference type="Pfam" id="PF00172">
    <property type="entry name" value="Zn_clus"/>
    <property type="match status" value="1"/>
</dbReference>
<keyword evidence="9" id="KW-1185">Reference proteome</keyword>
<dbReference type="GO" id="GO:0008270">
    <property type="term" value="F:zinc ion binding"/>
    <property type="evidence" value="ECO:0007669"/>
    <property type="project" value="InterPro"/>
</dbReference>
<protein>
    <recommendedName>
        <fullName evidence="7">Zn(2)-C6 fungal-type domain-containing protein</fullName>
    </recommendedName>
</protein>
<comment type="subcellular location">
    <subcellularLocation>
        <location evidence="1">Nucleus</location>
    </subcellularLocation>
</comment>
<feature type="region of interest" description="Disordered" evidence="6">
    <location>
        <begin position="125"/>
        <end position="152"/>
    </location>
</feature>
<keyword evidence="3" id="KW-0238">DNA-binding</keyword>
<dbReference type="CDD" id="cd00067">
    <property type="entry name" value="GAL4"/>
    <property type="match status" value="1"/>
</dbReference>
<evidence type="ECO:0000256" key="3">
    <source>
        <dbReference type="ARBA" id="ARBA00023125"/>
    </source>
</evidence>
<evidence type="ECO:0000256" key="2">
    <source>
        <dbReference type="ARBA" id="ARBA00023015"/>
    </source>
</evidence>
<dbReference type="InterPro" id="IPR021858">
    <property type="entry name" value="Fun_TF"/>
</dbReference>
<gene>
    <name evidence="8" type="ORF">EYZ11_001231</name>
</gene>
<evidence type="ECO:0000256" key="4">
    <source>
        <dbReference type="ARBA" id="ARBA00023163"/>
    </source>
</evidence>
<feature type="region of interest" description="Disordered" evidence="6">
    <location>
        <begin position="1"/>
        <end position="27"/>
    </location>
</feature>
<dbReference type="GO" id="GO:0000976">
    <property type="term" value="F:transcription cis-regulatory region binding"/>
    <property type="evidence" value="ECO:0007669"/>
    <property type="project" value="TreeGrafter"/>
</dbReference>
<evidence type="ECO:0000256" key="1">
    <source>
        <dbReference type="ARBA" id="ARBA00004123"/>
    </source>
</evidence>
<reference evidence="8 9" key="1">
    <citation type="submission" date="2019-03" db="EMBL/GenBank/DDBJ databases">
        <title>The genome sequence of a newly discovered highly antifungal drug resistant Aspergillus species, Aspergillus tanneri NIH 1004.</title>
        <authorList>
            <person name="Mounaud S."/>
            <person name="Singh I."/>
            <person name="Joardar V."/>
            <person name="Pakala S."/>
            <person name="Pakala S."/>
            <person name="Venepally P."/>
            <person name="Hoover J."/>
            <person name="Nierman W."/>
            <person name="Chung J."/>
            <person name="Losada L."/>
        </authorList>
    </citation>
    <scope>NUCLEOTIDE SEQUENCE [LARGE SCALE GENOMIC DNA]</scope>
    <source>
        <strain evidence="8 9">NIH1004</strain>
    </source>
</reference>
<sequence length="337" mass="37132">MTHYTSTTTTFDASQGGQVQVTTKRSRRAGAKWTRSGCLTCKRRRKRCDETKPSCSNCVRLGMACEGYGSMWAKPLNPSAQVFQQSMPPKRQRLSASPCSSGPPAGRTSPCPDFSGYPPSCVPSSSSLNADGKEDRPFDAKTRNLSRTTNDGSDAARIDHLEVVPLKPSSNITHLSHLEAHYLQYHMVQGSKLMVNLESDENPLRSLLIPRACSSPLVMNALCAVSAVHLANRTHNSLDAQTAATNYYIQTMSGLRSILSAASGRGYPEETILAVALLCKYEIVRGSVKQWEMHLDALERLVISRGGFASFDEDMTEFLWGLYEKFPWNPLRSSDES</sequence>
<feature type="compositionally biased region" description="Polar residues" evidence="6">
    <location>
        <begin position="1"/>
        <end position="23"/>
    </location>
</feature>
<dbReference type="GO" id="GO:0045944">
    <property type="term" value="P:positive regulation of transcription by RNA polymerase II"/>
    <property type="evidence" value="ECO:0007669"/>
    <property type="project" value="TreeGrafter"/>
</dbReference>
<dbReference type="GO" id="GO:0005634">
    <property type="term" value="C:nucleus"/>
    <property type="evidence" value="ECO:0007669"/>
    <property type="project" value="UniProtKB-SubCell"/>
</dbReference>
<dbReference type="PROSITE" id="PS00463">
    <property type="entry name" value="ZN2_CY6_FUNGAL_1"/>
    <property type="match status" value="1"/>
</dbReference>
<keyword evidence="2" id="KW-0805">Transcription regulation</keyword>
<evidence type="ECO:0000256" key="5">
    <source>
        <dbReference type="ARBA" id="ARBA00023242"/>
    </source>
</evidence>
<feature type="domain" description="Zn(2)-C6 fungal-type" evidence="7">
    <location>
        <begin position="37"/>
        <end position="65"/>
    </location>
</feature>
<dbReference type="EMBL" id="SOSA01000021">
    <property type="protein sequence ID" value="THC99325.1"/>
    <property type="molecule type" value="Genomic_DNA"/>
</dbReference>
<evidence type="ECO:0000313" key="8">
    <source>
        <dbReference type="EMBL" id="THC99325.1"/>
    </source>
</evidence>
<dbReference type="SMART" id="SM00066">
    <property type="entry name" value="GAL4"/>
    <property type="match status" value="1"/>
</dbReference>
<evidence type="ECO:0000256" key="6">
    <source>
        <dbReference type="SAM" id="MobiDB-lite"/>
    </source>
</evidence>
<dbReference type="Gene3D" id="4.10.240.10">
    <property type="entry name" value="Zn(2)-C6 fungal-type DNA-binding domain"/>
    <property type="match status" value="1"/>
</dbReference>
<feature type="region of interest" description="Disordered" evidence="6">
    <location>
        <begin position="83"/>
        <end position="112"/>
    </location>
</feature>
<accession>A0A4S3JV96</accession>
<keyword evidence="5" id="KW-0539">Nucleus</keyword>
<dbReference type="InterPro" id="IPR036864">
    <property type="entry name" value="Zn2-C6_fun-type_DNA-bd_sf"/>
</dbReference>
<dbReference type="AlphaFoldDB" id="A0A4S3JV96"/>
<dbReference type="PROSITE" id="PS50048">
    <property type="entry name" value="ZN2_CY6_FUNGAL_2"/>
    <property type="match status" value="1"/>
</dbReference>
<comment type="caution">
    <text evidence="8">The sequence shown here is derived from an EMBL/GenBank/DDBJ whole genome shotgun (WGS) entry which is preliminary data.</text>
</comment>
<evidence type="ECO:0000259" key="7">
    <source>
        <dbReference type="PROSITE" id="PS50048"/>
    </source>
</evidence>
<evidence type="ECO:0000313" key="9">
    <source>
        <dbReference type="Proteomes" id="UP000308092"/>
    </source>
</evidence>
<feature type="compositionally biased region" description="Basic and acidic residues" evidence="6">
    <location>
        <begin position="131"/>
        <end position="142"/>
    </location>
</feature>
<dbReference type="PANTHER" id="PTHR37534:SF16">
    <property type="entry name" value="ZN(II)2CYS6 TRANSCRIPTION FACTOR (EUROFUNG)-RELATED"/>
    <property type="match status" value="1"/>
</dbReference>